<protein>
    <submittedName>
        <fullName evidence="2">Uncharacterized protein</fullName>
    </submittedName>
</protein>
<evidence type="ECO:0000313" key="2">
    <source>
        <dbReference type="WBParaSite" id="Gr19_v10_g1616.t1"/>
    </source>
</evidence>
<dbReference type="WBParaSite" id="Gr19_v10_g1616.t1">
    <property type="protein sequence ID" value="Gr19_v10_g1616.t1"/>
    <property type="gene ID" value="Gr19_v10_g1616"/>
</dbReference>
<organism evidence="1 2">
    <name type="scientific">Globodera rostochiensis</name>
    <name type="common">Golden nematode worm</name>
    <name type="synonym">Heterodera rostochiensis</name>
    <dbReference type="NCBI Taxonomy" id="31243"/>
    <lineage>
        <taxon>Eukaryota</taxon>
        <taxon>Metazoa</taxon>
        <taxon>Ecdysozoa</taxon>
        <taxon>Nematoda</taxon>
        <taxon>Chromadorea</taxon>
        <taxon>Rhabditida</taxon>
        <taxon>Tylenchina</taxon>
        <taxon>Tylenchomorpha</taxon>
        <taxon>Tylenchoidea</taxon>
        <taxon>Heteroderidae</taxon>
        <taxon>Heteroderinae</taxon>
        <taxon>Globodera</taxon>
    </lineage>
</organism>
<accession>A0A914HE19</accession>
<dbReference type="Proteomes" id="UP000887572">
    <property type="component" value="Unplaced"/>
</dbReference>
<sequence length="87" mass="9194">MCRCHSTARAPGDANGWCVATVTKSVPREGNAKGEFGYLLEYRMGQAIKSAVFCCLCACLSPLPCPSRALTSLTLPEGKGKGKRTIG</sequence>
<reference evidence="2" key="1">
    <citation type="submission" date="2022-11" db="UniProtKB">
        <authorList>
            <consortium name="WormBaseParasite"/>
        </authorList>
    </citation>
    <scope>IDENTIFICATION</scope>
</reference>
<proteinExistence type="predicted"/>
<name>A0A914HE19_GLORO</name>
<dbReference type="AlphaFoldDB" id="A0A914HE19"/>
<keyword evidence="1" id="KW-1185">Reference proteome</keyword>
<evidence type="ECO:0000313" key="1">
    <source>
        <dbReference type="Proteomes" id="UP000887572"/>
    </source>
</evidence>